<feature type="domain" description="Halobacterial output" evidence="1">
    <location>
        <begin position="24"/>
        <end position="95"/>
    </location>
</feature>
<proteinExistence type="predicted"/>
<gene>
    <name evidence="2" type="ORF">EA473_11725</name>
</gene>
<evidence type="ECO:0000313" key="3">
    <source>
        <dbReference type="Proteomes" id="UP000282323"/>
    </source>
</evidence>
<dbReference type="Pfam" id="PF18545">
    <property type="entry name" value="HalOD1"/>
    <property type="match status" value="1"/>
</dbReference>
<comment type="caution">
    <text evidence="2">The sequence shown here is derived from an EMBL/GenBank/DDBJ whole genome shotgun (WGS) entry which is preliminary data.</text>
</comment>
<dbReference type="EMBL" id="REGA01000009">
    <property type="protein sequence ID" value="RQG94369.1"/>
    <property type="molecule type" value="Genomic_DNA"/>
</dbReference>
<dbReference type="AlphaFoldDB" id="A0A3N6P7G1"/>
<dbReference type="OrthoDB" id="271604at2157"/>
<evidence type="ECO:0000259" key="1">
    <source>
        <dbReference type="Pfam" id="PF18545"/>
    </source>
</evidence>
<reference evidence="2 3" key="1">
    <citation type="submission" date="2018-10" db="EMBL/GenBank/DDBJ databases">
        <title>Natrarchaeobius chitinivorans gen. nov., sp. nov., and Natrarchaeobius haloalkaliphilus sp. nov., alkaliphilic, chitin-utilizing haloarchaea from hypersaline alkaline lakes.</title>
        <authorList>
            <person name="Sorokin D.Y."/>
            <person name="Elcheninov A.G."/>
            <person name="Kostrikina N.A."/>
            <person name="Bale N.J."/>
            <person name="Sinninghe Damste J.S."/>
            <person name="Khijniak T.V."/>
            <person name="Kublanov I.V."/>
            <person name="Toshchakov S.V."/>
        </authorList>
    </citation>
    <scope>NUCLEOTIDE SEQUENCE [LARGE SCALE GENOMIC DNA]</scope>
    <source>
        <strain evidence="2 3">AArcht4T</strain>
    </source>
</reference>
<accession>A0A3N6P7G1</accession>
<protein>
    <recommendedName>
        <fullName evidence="1">Halobacterial output domain-containing protein</fullName>
    </recommendedName>
</protein>
<name>A0A3N6P7G1_NATCH</name>
<dbReference type="Proteomes" id="UP000282323">
    <property type="component" value="Unassembled WGS sequence"/>
</dbReference>
<evidence type="ECO:0000313" key="2">
    <source>
        <dbReference type="EMBL" id="RQG94369.1"/>
    </source>
</evidence>
<sequence>MPPKIHQNGGDSPYVIDQTYDDVTPASIAIIKAICAVENVDPVDAPDDLGFTLHDHVDPEALDTMVTNGTGDVSVELRLEDYHVLVEDTGRIRVRLASDG</sequence>
<keyword evidence="3" id="KW-1185">Reference proteome</keyword>
<organism evidence="2 3">
    <name type="scientific">Natrarchaeobius chitinivorans</name>
    <dbReference type="NCBI Taxonomy" id="1679083"/>
    <lineage>
        <taxon>Archaea</taxon>
        <taxon>Methanobacteriati</taxon>
        <taxon>Methanobacteriota</taxon>
        <taxon>Stenosarchaea group</taxon>
        <taxon>Halobacteria</taxon>
        <taxon>Halobacteriales</taxon>
        <taxon>Natrialbaceae</taxon>
        <taxon>Natrarchaeobius</taxon>
    </lineage>
</organism>
<dbReference type="InterPro" id="IPR040624">
    <property type="entry name" value="HalOD1"/>
</dbReference>